<dbReference type="InterPro" id="IPR011009">
    <property type="entry name" value="Kinase-like_dom_sf"/>
</dbReference>
<reference evidence="4" key="1">
    <citation type="submission" date="2022-11" db="UniProtKB">
        <authorList>
            <consortium name="WormBaseParasite"/>
        </authorList>
    </citation>
    <scope>IDENTIFICATION</scope>
</reference>
<sequence>MDRVGAGAFGEVYRVRGANNQVYALKTEHCDAEHNVLMMDVTVLQDAGRQQFKHFAKIIESGRYIYMIVEMTSAGIPWRRIQNMSELGEQKRRVHALEPGMVRDLFNGCPPEYGRKLLS</sequence>
<dbReference type="Gene3D" id="3.30.200.20">
    <property type="entry name" value="Phosphorylase Kinase, domain 1"/>
    <property type="match status" value="1"/>
</dbReference>
<protein>
    <submittedName>
        <fullName evidence="4">Protein kinase domain-containing protein</fullName>
    </submittedName>
</protein>
<dbReference type="GO" id="GO:0005524">
    <property type="term" value="F:ATP binding"/>
    <property type="evidence" value="ECO:0007669"/>
    <property type="project" value="UniProtKB-UniRule"/>
</dbReference>
<dbReference type="AlphaFoldDB" id="A0A915LEJ0"/>
<dbReference type="PROSITE" id="PS00107">
    <property type="entry name" value="PROTEIN_KINASE_ATP"/>
    <property type="match status" value="1"/>
</dbReference>
<evidence type="ECO:0000313" key="3">
    <source>
        <dbReference type="Proteomes" id="UP000887561"/>
    </source>
</evidence>
<organism evidence="3 4">
    <name type="scientific">Meloidogyne javanica</name>
    <name type="common">Root-knot nematode worm</name>
    <dbReference type="NCBI Taxonomy" id="6303"/>
    <lineage>
        <taxon>Eukaryota</taxon>
        <taxon>Metazoa</taxon>
        <taxon>Ecdysozoa</taxon>
        <taxon>Nematoda</taxon>
        <taxon>Chromadorea</taxon>
        <taxon>Rhabditida</taxon>
        <taxon>Tylenchina</taxon>
        <taxon>Tylenchomorpha</taxon>
        <taxon>Tylenchoidea</taxon>
        <taxon>Meloidogynidae</taxon>
        <taxon>Meloidogyninae</taxon>
        <taxon>Meloidogyne</taxon>
        <taxon>Meloidogyne incognita group</taxon>
    </lineage>
</organism>
<evidence type="ECO:0000259" key="2">
    <source>
        <dbReference type="PROSITE" id="PS50011"/>
    </source>
</evidence>
<dbReference type="PROSITE" id="PS50011">
    <property type="entry name" value="PROTEIN_KINASE_DOM"/>
    <property type="match status" value="1"/>
</dbReference>
<keyword evidence="3" id="KW-1185">Reference proteome</keyword>
<dbReference type="InterPro" id="IPR017441">
    <property type="entry name" value="Protein_kinase_ATP_BS"/>
</dbReference>
<keyword evidence="1" id="KW-0067">ATP-binding</keyword>
<keyword evidence="1" id="KW-0547">Nucleotide-binding</keyword>
<feature type="binding site" evidence="1">
    <location>
        <position position="26"/>
    </location>
    <ligand>
        <name>ATP</name>
        <dbReference type="ChEBI" id="CHEBI:30616"/>
    </ligand>
</feature>
<evidence type="ECO:0000313" key="4">
    <source>
        <dbReference type="WBParaSite" id="scaffold1083_cov222.g2424"/>
    </source>
</evidence>
<accession>A0A915LEJ0</accession>
<feature type="domain" description="Protein kinase" evidence="2">
    <location>
        <begin position="1"/>
        <end position="119"/>
    </location>
</feature>
<dbReference type="InterPro" id="IPR000719">
    <property type="entry name" value="Prot_kinase_dom"/>
</dbReference>
<name>A0A915LEJ0_MELJA</name>
<dbReference type="GO" id="GO:0004672">
    <property type="term" value="F:protein kinase activity"/>
    <property type="evidence" value="ECO:0007669"/>
    <property type="project" value="InterPro"/>
</dbReference>
<proteinExistence type="predicted"/>
<dbReference type="Proteomes" id="UP000887561">
    <property type="component" value="Unplaced"/>
</dbReference>
<dbReference type="SUPFAM" id="SSF56112">
    <property type="entry name" value="Protein kinase-like (PK-like)"/>
    <property type="match status" value="1"/>
</dbReference>
<evidence type="ECO:0000256" key="1">
    <source>
        <dbReference type="PROSITE-ProRule" id="PRU10141"/>
    </source>
</evidence>
<dbReference type="WBParaSite" id="scaffold1083_cov222.g2424">
    <property type="protein sequence ID" value="scaffold1083_cov222.g2424"/>
    <property type="gene ID" value="scaffold1083_cov222.g2424"/>
</dbReference>